<feature type="transmembrane region" description="Helical" evidence="1">
    <location>
        <begin position="187"/>
        <end position="206"/>
    </location>
</feature>
<dbReference type="Proteomes" id="UP000195106">
    <property type="component" value="Unassembled WGS sequence"/>
</dbReference>
<dbReference type="EMBL" id="MDHJ01000001">
    <property type="protein sequence ID" value="OUE10464.1"/>
    <property type="molecule type" value="Genomic_DNA"/>
</dbReference>
<dbReference type="AlphaFoldDB" id="A0A251XY22"/>
<keyword evidence="1" id="KW-0812">Transmembrane</keyword>
<comment type="caution">
    <text evidence="2">The sequence shown here is derived from an EMBL/GenBank/DDBJ whole genome shotgun (WGS) entry which is preliminary data.</text>
</comment>
<evidence type="ECO:0000313" key="3">
    <source>
        <dbReference type="Proteomes" id="UP000195106"/>
    </source>
</evidence>
<name>A0A251XY22_9MICO</name>
<evidence type="ECO:0000313" key="2">
    <source>
        <dbReference type="EMBL" id="OUE10464.1"/>
    </source>
</evidence>
<keyword evidence="1" id="KW-0472">Membrane</keyword>
<feature type="transmembrane region" description="Helical" evidence="1">
    <location>
        <begin position="57"/>
        <end position="81"/>
    </location>
</feature>
<proteinExistence type="predicted"/>
<sequence>MSLLIRHWLALAALGAALIHLAVGAGSSPAAMVALLVIGVAELAWAIAVLRSDRLPAAGWAVVGALVPVAGWALLVTAAVVMQAPGITDDLPAIPMLAATLLDLLVAAVVGRHLRSRAETDAQAACTAVEAEFPADAALIGSGALGAAGPRVPAESAAAPTDAAAAAAVDAATSGTPADPERTGGRYLVGVLVGAFVVAGLVTPALSLTRAGEFAVPHGQHSTVDLDGIPDEHSGH</sequence>
<protein>
    <submittedName>
        <fullName evidence="2">Uncharacterized protein</fullName>
    </submittedName>
</protein>
<reference evidence="2 3" key="1">
    <citation type="submission" date="2016-08" db="EMBL/GenBank/DDBJ databases">
        <title>Genome sequence of Clavibacter michiganensis spp. strain CASJ009.</title>
        <authorList>
            <person name="Thapa S.P."/>
            <person name="Coaker G."/>
        </authorList>
    </citation>
    <scope>NUCLEOTIDE SEQUENCE [LARGE SCALE GENOMIC DNA]</scope>
    <source>
        <strain evidence="2">CASJ009</strain>
    </source>
</reference>
<keyword evidence="1" id="KW-1133">Transmembrane helix</keyword>
<evidence type="ECO:0000256" key="1">
    <source>
        <dbReference type="SAM" id="Phobius"/>
    </source>
</evidence>
<accession>A0A251XY22</accession>
<feature type="transmembrane region" description="Helical" evidence="1">
    <location>
        <begin position="93"/>
        <end position="111"/>
    </location>
</feature>
<organism evidence="2 3">
    <name type="scientific">Clavibacter michiganensis</name>
    <dbReference type="NCBI Taxonomy" id="28447"/>
    <lineage>
        <taxon>Bacteria</taxon>
        <taxon>Bacillati</taxon>
        <taxon>Actinomycetota</taxon>
        <taxon>Actinomycetes</taxon>
        <taxon>Micrococcales</taxon>
        <taxon>Microbacteriaceae</taxon>
        <taxon>Clavibacter</taxon>
    </lineage>
</organism>
<gene>
    <name evidence="2" type="ORF">CMsap09_16085</name>
</gene>
<feature type="transmembrane region" description="Helical" evidence="1">
    <location>
        <begin position="34"/>
        <end position="50"/>
    </location>
</feature>